<organism evidence="1 2">
    <name type="scientific">Cephalotrichum gorgonifer</name>
    <dbReference type="NCBI Taxonomy" id="2041049"/>
    <lineage>
        <taxon>Eukaryota</taxon>
        <taxon>Fungi</taxon>
        <taxon>Dikarya</taxon>
        <taxon>Ascomycota</taxon>
        <taxon>Pezizomycotina</taxon>
        <taxon>Sordariomycetes</taxon>
        <taxon>Hypocreomycetidae</taxon>
        <taxon>Microascales</taxon>
        <taxon>Microascaceae</taxon>
        <taxon>Cephalotrichum</taxon>
    </lineage>
</organism>
<protein>
    <submittedName>
        <fullName evidence="1">Uncharacterized protein</fullName>
    </submittedName>
</protein>
<evidence type="ECO:0000313" key="1">
    <source>
        <dbReference type="EMBL" id="SPO02410.1"/>
    </source>
</evidence>
<name>A0AAE8N047_9PEZI</name>
<keyword evidence="2" id="KW-1185">Reference proteome</keyword>
<gene>
    <name evidence="1" type="ORF">DNG_05083</name>
</gene>
<dbReference type="EMBL" id="ONZQ02000006">
    <property type="protein sequence ID" value="SPO02410.1"/>
    <property type="molecule type" value="Genomic_DNA"/>
</dbReference>
<sequence>MPPWSRAHIRSVEASSDRYVLAVAPFTEARPASAGNALFRCDICTQYLRVEFYLCVQRLPMGMEIRSSFPTTWNPPTVGDAEWVRFEGSGFNIAHEGESGRN</sequence>
<accession>A0AAE8N047</accession>
<reference evidence="1" key="1">
    <citation type="submission" date="2018-03" db="EMBL/GenBank/DDBJ databases">
        <authorList>
            <person name="Guldener U."/>
        </authorList>
    </citation>
    <scope>NUCLEOTIDE SEQUENCE</scope>
</reference>
<proteinExistence type="predicted"/>
<dbReference type="Proteomes" id="UP001187682">
    <property type="component" value="Unassembled WGS sequence"/>
</dbReference>
<dbReference type="AlphaFoldDB" id="A0AAE8N047"/>
<comment type="caution">
    <text evidence="1">The sequence shown here is derived from an EMBL/GenBank/DDBJ whole genome shotgun (WGS) entry which is preliminary data.</text>
</comment>
<evidence type="ECO:0000313" key="2">
    <source>
        <dbReference type="Proteomes" id="UP001187682"/>
    </source>
</evidence>